<protein>
    <recommendedName>
        <fullName evidence="3">HEAT repeat domain-containing protein</fullName>
    </recommendedName>
</protein>
<dbReference type="InterPro" id="IPR011989">
    <property type="entry name" value="ARM-like"/>
</dbReference>
<reference evidence="2" key="1">
    <citation type="submission" date="2017-01" db="EMBL/GenBank/DDBJ databases">
        <title>Novel pathways for hydrocarbon cycling and metabolic interdependencies in hydrothermal sediment communities.</title>
        <authorList>
            <person name="Dombrowski N."/>
            <person name="Seitz K."/>
            <person name="Teske A."/>
            <person name="Baker B."/>
        </authorList>
    </citation>
    <scope>NUCLEOTIDE SEQUENCE [LARGE SCALE GENOMIC DNA]</scope>
</reference>
<dbReference type="SUPFAM" id="SSF48371">
    <property type="entry name" value="ARM repeat"/>
    <property type="match status" value="1"/>
</dbReference>
<accession>A0A1V4QF50</accession>
<name>A0A1V4QF50_UNCW3</name>
<evidence type="ECO:0000313" key="2">
    <source>
        <dbReference type="Proteomes" id="UP000191663"/>
    </source>
</evidence>
<evidence type="ECO:0008006" key="3">
    <source>
        <dbReference type="Google" id="ProtNLM"/>
    </source>
</evidence>
<dbReference type="EMBL" id="MUKB01000052">
    <property type="protein sequence ID" value="OPX17993.1"/>
    <property type="molecule type" value="Genomic_DNA"/>
</dbReference>
<comment type="caution">
    <text evidence="1">The sequence shown here is derived from an EMBL/GenBank/DDBJ whole genome shotgun (WGS) entry which is preliminary data.</text>
</comment>
<dbReference type="Gene3D" id="1.25.10.10">
    <property type="entry name" value="Leucine-rich Repeat Variant"/>
    <property type="match status" value="1"/>
</dbReference>
<dbReference type="Proteomes" id="UP000191663">
    <property type="component" value="Unassembled WGS sequence"/>
</dbReference>
<evidence type="ECO:0000313" key="1">
    <source>
        <dbReference type="EMBL" id="OPX17993.1"/>
    </source>
</evidence>
<dbReference type="InterPro" id="IPR016024">
    <property type="entry name" value="ARM-type_fold"/>
</dbReference>
<gene>
    <name evidence="1" type="ORF">BXT86_03510</name>
</gene>
<organism evidence="1 2">
    <name type="scientific">candidate division WOR-3 bacterium 4484_100</name>
    <dbReference type="NCBI Taxonomy" id="1936077"/>
    <lineage>
        <taxon>Bacteria</taxon>
        <taxon>Bacteria division WOR-3</taxon>
    </lineage>
</organism>
<sequence length="511" mass="59738">MAETVENIITELAKTIKASQMYGMEHPSFKAFFVPFYQRLTEYLNHNSELRLQIERFTLLHQDRVIYKETEKELSIAFRLFRDGIRNIAFTNGLTRDELLLFLDIIGKQSKDEDIALNLWEADFSHIEFYVVEEEEEPFQYKIPEAPIENINYDEIVQNILQREKLDLSTKLDIELSNTELSHLKNEILNYEKESILGPAVSTLTNFLQTEHSQDIIKGLTELTEYCLNNHDFYNAGTIVQRIEELTGKNIIERFENETLIMGFKDVIDTLDEKLFNEFIGFIGLYSKKTIPHLLKLLTQIKNPERLNALRYRIAYIAQNDPNPLLNFLSSKNEDILVNAISILGIMDATTALPYFESLINHPSIRVRTTLITTLTKLNKPQLIASLLDDPELDVRVKSLRALSQIKYPKIYPTLIMRIKSKEFQRYEFIEQKEIFNCLVANGNIQTIKFLKKILFRWKLFGRKKYRVMRRLAAMALTRINSPEALKVLEKGIRKRNRDIRDACQLALCQK</sequence>
<dbReference type="AlphaFoldDB" id="A0A1V4QF50"/>
<proteinExistence type="predicted"/>